<feature type="binding site" evidence="12">
    <location>
        <position position="99"/>
    </location>
    <ligand>
        <name>Mn(2+)</name>
        <dbReference type="ChEBI" id="CHEBI:29035"/>
        <label>1</label>
    </ligand>
</feature>
<dbReference type="GO" id="GO:0003972">
    <property type="term" value="F:RNA ligase (ATP) activity"/>
    <property type="evidence" value="ECO:0007669"/>
    <property type="project" value="TreeGrafter"/>
</dbReference>
<sequence>MATATVSLHRIDATTWEIPASARPDMRVPARIIADGELLAEIRGDESLVQLQNVATLPGVVDAVIAMPDIHQGYGFPVGGVAAMDVEEGVVSPGGVGYDINCGVRLLALPLDADELGAERKERLMDELFARVPVGTGRGGGVPLRPGELEAVLREGPRVLVDKGIGRDDDVEHCESRGRIEGADPAAVSQRARERGHDQLGTVGSGNHFVELQRVERVVGEQAAATLGLREGQLTVLIHSGSRGLGHQVCTDYVRKMDAMLARYGIRLPDRQLSCAPIRSPEGRAYLAAMAAAANFAWANRHAIAARVREAIARVLGREVAAATQTVYDVAHNVAKFEAYAERRVLVHRKGATRAFPAGSPEIPERYRSCGQPVFIPGSMGTASWVLVGAPGSVERTFGTTCHGAGRRLSRTRARKQIHGRELERQLAARGIAVRAASARGLAEEAPFAYKEVDKVVEVVERAGIARRVVRLVPVGVIKG</sequence>
<feature type="binding site" evidence="11">
    <location>
        <begin position="403"/>
        <end position="406"/>
    </location>
    <ligand>
        <name>GMP</name>
        <dbReference type="ChEBI" id="CHEBI:58115"/>
    </ligand>
</feature>
<evidence type="ECO:0000256" key="5">
    <source>
        <dbReference type="ARBA" id="ARBA00022800"/>
    </source>
</evidence>
<feature type="binding site" evidence="11">
    <location>
        <begin position="332"/>
        <end position="333"/>
    </location>
    <ligand>
        <name>GMP</name>
        <dbReference type="ChEBI" id="CHEBI:58115"/>
    </ligand>
</feature>
<feature type="binding site" evidence="12">
    <location>
        <position position="239"/>
    </location>
    <ligand>
        <name>Mn(2+)</name>
        <dbReference type="ChEBI" id="CHEBI:29035"/>
        <label>2</label>
    </ligand>
</feature>
<evidence type="ECO:0000256" key="12">
    <source>
        <dbReference type="PIRSR" id="PIRSR601233-3"/>
    </source>
</evidence>
<dbReference type="PANTHER" id="PTHR11118:SF1">
    <property type="entry name" value="RNA-SPLICING LIGASE RTCB HOMOLOG"/>
    <property type="match status" value="1"/>
</dbReference>
<proteinExistence type="inferred from homology"/>
<comment type="catalytic activity">
    <reaction evidence="9">
        <text>a 3'-end 2',3'-cyclophospho-ribonucleotide-RNA + a 5'-end dephospho-ribonucleoside-RNA + GTP + H2O = a ribonucleotidyl-ribonucleotide-RNA + GMP + diphosphate + H(+)</text>
        <dbReference type="Rhea" id="RHEA:68080"/>
        <dbReference type="Rhea" id="RHEA-COMP:10464"/>
        <dbReference type="Rhea" id="RHEA-COMP:13936"/>
        <dbReference type="Rhea" id="RHEA-COMP:17355"/>
        <dbReference type="ChEBI" id="CHEBI:15377"/>
        <dbReference type="ChEBI" id="CHEBI:15378"/>
        <dbReference type="ChEBI" id="CHEBI:33019"/>
        <dbReference type="ChEBI" id="CHEBI:37565"/>
        <dbReference type="ChEBI" id="CHEBI:58115"/>
        <dbReference type="ChEBI" id="CHEBI:83064"/>
        <dbReference type="ChEBI" id="CHEBI:138284"/>
        <dbReference type="ChEBI" id="CHEBI:173118"/>
        <dbReference type="EC" id="6.5.1.8"/>
    </reaction>
</comment>
<keyword evidence="4 11" id="KW-0547">Nucleotide-binding</keyword>
<feature type="binding site" evidence="11">
    <location>
        <begin position="207"/>
        <end position="211"/>
    </location>
    <ligand>
        <name>GMP</name>
        <dbReference type="ChEBI" id="CHEBI:58115"/>
    </ligand>
</feature>
<evidence type="ECO:0000256" key="11">
    <source>
        <dbReference type="PIRSR" id="PIRSR601233-2"/>
    </source>
</evidence>
<evidence type="ECO:0000256" key="6">
    <source>
        <dbReference type="ARBA" id="ARBA00023134"/>
    </source>
</evidence>
<dbReference type="RefSeq" id="WP_218138149.1">
    <property type="nucleotide sequence ID" value="NZ_FNWJ01000001.1"/>
</dbReference>
<evidence type="ECO:0000256" key="7">
    <source>
        <dbReference type="ARBA" id="ARBA00023211"/>
    </source>
</evidence>
<keyword evidence="5" id="KW-0692">RNA repair</keyword>
<dbReference type="GO" id="GO:0006396">
    <property type="term" value="P:RNA processing"/>
    <property type="evidence" value="ECO:0007669"/>
    <property type="project" value="InterPro"/>
</dbReference>
<keyword evidence="3 12" id="KW-0479">Metal-binding</keyword>
<feature type="binding site" evidence="12">
    <location>
        <position position="208"/>
    </location>
    <ligand>
        <name>Mn(2+)</name>
        <dbReference type="ChEBI" id="CHEBI:29035"/>
        <label>1</label>
    </ligand>
</feature>
<evidence type="ECO:0000256" key="10">
    <source>
        <dbReference type="PIRSR" id="PIRSR601233-1"/>
    </source>
</evidence>
<dbReference type="FunFam" id="3.90.1860.10:FF:000001">
    <property type="entry name" value="tRNA-splicing ligase RtcB homolog"/>
    <property type="match status" value="1"/>
</dbReference>
<dbReference type="EC" id="6.5.1.-" evidence="13"/>
<feature type="binding site" evidence="11">
    <location>
        <position position="479"/>
    </location>
    <ligand>
        <name>GMP</name>
        <dbReference type="ChEBI" id="CHEBI:58115"/>
    </ligand>
</feature>
<keyword evidence="15" id="KW-1185">Reference proteome</keyword>
<comment type="subunit">
    <text evidence="13">Monomer.</text>
</comment>
<dbReference type="InterPro" id="IPR036025">
    <property type="entry name" value="RtcB-like_sf"/>
</dbReference>
<reference evidence="15" key="1">
    <citation type="submission" date="2016-10" db="EMBL/GenBank/DDBJ databases">
        <authorList>
            <person name="Varghese N."/>
            <person name="Submissions S."/>
        </authorList>
    </citation>
    <scope>NUCLEOTIDE SEQUENCE [LARGE SCALE GENOMIC DNA]</scope>
    <source>
        <strain evidence="15">ATCC 35263</strain>
    </source>
</reference>
<evidence type="ECO:0000313" key="14">
    <source>
        <dbReference type="EMBL" id="SEH10215.1"/>
    </source>
</evidence>
<comment type="cofactor">
    <cofactor evidence="12 13">
        <name>Mn(2+)</name>
        <dbReference type="ChEBI" id="CHEBI:29035"/>
    </cofactor>
    <text evidence="12 13">Binds 2 manganese ions per subunit.</text>
</comment>
<feature type="active site" description="GMP-histidine intermediate" evidence="10">
    <location>
        <position position="403"/>
    </location>
</feature>
<gene>
    <name evidence="13" type="primary">rtcB</name>
    <name evidence="14" type="ORF">SAMN02745716_0062</name>
</gene>
<keyword evidence="2 13" id="KW-0436">Ligase</keyword>
<name>A0A1H6FK48_THEAL</name>
<evidence type="ECO:0000256" key="2">
    <source>
        <dbReference type="ARBA" id="ARBA00022598"/>
    </source>
</evidence>
<keyword evidence="7 12" id="KW-0464">Manganese</keyword>
<accession>A0A1H6FK48</accession>
<evidence type="ECO:0000256" key="13">
    <source>
        <dbReference type="RuleBase" id="RU371113"/>
    </source>
</evidence>
<dbReference type="GO" id="GO:0005525">
    <property type="term" value="F:GTP binding"/>
    <property type="evidence" value="ECO:0007669"/>
    <property type="project" value="UniProtKB-KW"/>
</dbReference>
<evidence type="ECO:0000256" key="3">
    <source>
        <dbReference type="ARBA" id="ARBA00022723"/>
    </source>
</evidence>
<protein>
    <recommendedName>
        <fullName evidence="13">tRNA-splicing ligase RtcB</fullName>
        <ecNumber evidence="13">6.5.1.-</ecNumber>
    </recommendedName>
</protein>
<organism evidence="14 15">
    <name type="scientific">Thermoleophilum album</name>
    <dbReference type="NCBI Taxonomy" id="29539"/>
    <lineage>
        <taxon>Bacteria</taxon>
        <taxon>Bacillati</taxon>
        <taxon>Actinomycetota</taxon>
        <taxon>Thermoleophilia</taxon>
        <taxon>Thermoleophilales</taxon>
        <taxon>Thermoleophilaceae</taxon>
        <taxon>Thermoleophilum</taxon>
    </lineage>
</organism>
<feature type="binding site" evidence="11">
    <location>
        <begin position="377"/>
        <end position="380"/>
    </location>
    <ligand>
        <name>GMP</name>
        <dbReference type="ChEBI" id="CHEBI:58115"/>
    </ligand>
</feature>
<dbReference type="InterPro" id="IPR001233">
    <property type="entry name" value="RtcB"/>
</dbReference>
<dbReference type="PANTHER" id="PTHR11118">
    <property type="entry name" value="RNA-SPLICING LIGASE RTCB HOMOLOG"/>
    <property type="match status" value="1"/>
</dbReference>
<dbReference type="EMBL" id="FNWJ01000001">
    <property type="protein sequence ID" value="SEH10215.1"/>
    <property type="molecule type" value="Genomic_DNA"/>
</dbReference>
<keyword evidence="6 11" id="KW-0342">GTP-binding</keyword>
<feature type="binding site" evidence="11">
    <location>
        <position position="384"/>
    </location>
    <ligand>
        <name>GMP</name>
        <dbReference type="ChEBI" id="CHEBI:58115"/>
    </ligand>
</feature>
<dbReference type="GO" id="GO:0046872">
    <property type="term" value="F:metal ion binding"/>
    <property type="evidence" value="ECO:0007669"/>
    <property type="project" value="UniProtKB-UniRule"/>
</dbReference>
<evidence type="ECO:0000313" key="15">
    <source>
        <dbReference type="Proteomes" id="UP000222056"/>
    </source>
</evidence>
<evidence type="ECO:0000256" key="4">
    <source>
        <dbReference type="ARBA" id="ARBA00022741"/>
    </source>
</evidence>
<comment type="catalytic activity">
    <reaction evidence="8">
        <text>a 3'-end 3'-phospho-ribonucleotide-RNA + a 5'-end dephospho-ribonucleoside-RNA + GTP = a ribonucleotidyl-ribonucleotide-RNA + GMP + diphosphate</text>
        <dbReference type="Rhea" id="RHEA:68076"/>
        <dbReference type="Rhea" id="RHEA-COMP:10463"/>
        <dbReference type="Rhea" id="RHEA-COMP:13936"/>
        <dbReference type="Rhea" id="RHEA-COMP:17355"/>
        <dbReference type="ChEBI" id="CHEBI:33019"/>
        <dbReference type="ChEBI" id="CHEBI:37565"/>
        <dbReference type="ChEBI" id="CHEBI:58115"/>
        <dbReference type="ChEBI" id="CHEBI:83062"/>
        <dbReference type="ChEBI" id="CHEBI:138284"/>
        <dbReference type="ChEBI" id="CHEBI:173118"/>
        <dbReference type="EC" id="6.5.1.8"/>
    </reaction>
</comment>
<dbReference type="STRING" id="29539.SAMN02745716_0062"/>
<dbReference type="GO" id="GO:0170057">
    <property type="term" value="F:RNA ligase (GTP) activity"/>
    <property type="evidence" value="ECO:0007669"/>
    <property type="project" value="UniProtKB-EC"/>
</dbReference>
<dbReference type="Proteomes" id="UP000222056">
    <property type="component" value="Unassembled WGS sequence"/>
</dbReference>
<dbReference type="SUPFAM" id="SSF103365">
    <property type="entry name" value="Hypothetical protein PH1602"/>
    <property type="match status" value="1"/>
</dbReference>
<evidence type="ECO:0000256" key="1">
    <source>
        <dbReference type="ARBA" id="ARBA00008071"/>
    </source>
</evidence>
<dbReference type="Gene3D" id="3.90.1860.10">
    <property type="entry name" value="tRNA-splicing ligase RtcB"/>
    <property type="match status" value="1"/>
</dbReference>
<evidence type="ECO:0000256" key="9">
    <source>
        <dbReference type="ARBA" id="ARBA00049514"/>
    </source>
</evidence>
<dbReference type="GO" id="GO:0042245">
    <property type="term" value="P:RNA repair"/>
    <property type="evidence" value="ECO:0007669"/>
    <property type="project" value="UniProtKB-KW"/>
</dbReference>
<feature type="binding site" evidence="12">
    <location>
        <position position="332"/>
    </location>
    <ligand>
        <name>Mn(2+)</name>
        <dbReference type="ChEBI" id="CHEBI:29035"/>
        <label>2</label>
    </ligand>
</feature>
<comment type="similarity">
    <text evidence="1 13">Belongs to the RtcB family.</text>
</comment>
<dbReference type="Pfam" id="PF01139">
    <property type="entry name" value="RtcB"/>
    <property type="match status" value="1"/>
</dbReference>
<evidence type="ECO:0000256" key="8">
    <source>
        <dbReference type="ARBA" id="ARBA00047746"/>
    </source>
</evidence>
<dbReference type="AlphaFoldDB" id="A0A1H6FK48"/>